<dbReference type="AlphaFoldDB" id="A0A6A6W1Y0"/>
<feature type="region of interest" description="Disordered" evidence="1">
    <location>
        <begin position="449"/>
        <end position="475"/>
    </location>
</feature>
<keyword evidence="3" id="KW-1185">Reference proteome</keyword>
<dbReference type="RefSeq" id="XP_033598537.1">
    <property type="nucleotide sequence ID" value="XM_033750043.1"/>
</dbReference>
<sequence length="542" mass="58852">MSTKVLTPPQKAPRVKHHNSTDETIGEPNTSHTTPVRSNRNRQKSNKHNHDQNYHSESQVVDSNTDVENQTTGNVTDDGVAGSESAQNMKRKRPPKPKRSPYHGNEGYGSPPYRHSGHAVVPEPVPATTPGPKPMAYAGPTFHASPAPSTLPKPRFFSKSVPADVNESGLQARMEADQRRSPPPVGEEISVPPRNEESPLDFLFNSDREQKAKRSSGVLTPNSSTLDRTDSRESSFGGLSRQHNRQPSAGSGRLFPIELEGSDANASRHGSHPRSPNEIFASNRSRTSPSTLPRARNPYHDQENMTQSLKAKLFGPPGRDPQTGAKATPIRSDYVPEFHSPSPFNRPGPGSRSTSGPATPVQQQQDQVPMLDTYHYGNRNLSPLFKAAQGDTRQRSSGLRQEIASPQQPRYSASSRDAVPTPTSPGRFGPLPHDVSAFSRNYLKSHISNASPIPGGHQNAYTQPVPRYSNPSPSGPLYKYHASSVDLVPNLPDRAPYNPTQPTGYRATSAGASASPDVQDMESRLRQMLNLSGSNGSNTGLG</sequence>
<dbReference type="Proteomes" id="UP000799437">
    <property type="component" value="Unassembled WGS sequence"/>
</dbReference>
<evidence type="ECO:0000313" key="2">
    <source>
        <dbReference type="EMBL" id="KAF2756086.1"/>
    </source>
</evidence>
<dbReference type="InterPro" id="IPR028322">
    <property type="entry name" value="PNRC-like_rgn"/>
</dbReference>
<feature type="compositionally biased region" description="Polar residues" evidence="1">
    <location>
        <begin position="27"/>
        <end position="38"/>
    </location>
</feature>
<organism evidence="2 3">
    <name type="scientific">Pseudovirgaria hyperparasitica</name>
    <dbReference type="NCBI Taxonomy" id="470096"/>
    <lineage>
        <taxon>Eukaryota</taxon>
        <taxon>Fungi</taxon>
        <taxon>Dikarya</taxon>
        <taxon>Ascomycota</taxon>
        <taxon>Pezizomycotina</taxon>
        <taxon>Dothideomycetes</taxon>
        <taxon>Dothideomycetes incertae sedis</taxon>
        <taxon>Acrospermales</taxon>
        <taxon>Acrospermaceae</taxon>
        <taxon>Pseudovirgaria</taxon>
    </lineage>
</organism>
<feature type="region of interest" description="Disordered" evidence="1">
    <location>
        <begin position="489"/>
        <end position="542"/>
    </location>
</feature>
<dbReference type="GO" id="GO:0016071">
    <property type="term" value="P:mRNA metabolic process"/>
    <property type="evidence" value="ECO:0007669"/>
    <property type="project" value="UniProtKB-ARBA"/>
</dbReference>
<accession>A0A6A6W1Y0</accession>
<feature type="compositionally biased region" description="Low complexity" evidence="1">
    <location>
        <begin position="529"/>
        <end position="542"/>
    </location>
</feature>
<name>A0A6A6W1Y0_9PEZI</name>
<dbReference type="GeneID" id="54491097"/>
<gene>
    <name evidence="2" type="ORF">EJ05DRAFT_89427</name>
</gene>
<feature type="compositionally biased region" description="Polar residues" evidence="1">
    <location>
        <begin position="351"/>
        <end position="366"/>
    </location>
</feature>
<evidence type="ECO:0000256" key="1">
    <source>
        <dbReference type="SAM" id="MobiDB-lite"/>
    </source>
</evidence>
<feature type="compositionally biased region" description="Pro residues" evidence="1">
    <location>
        <begin position="123"/>
        <end position="133"/>
    </location>
</feature>
<dbReference type="Pfam" id="PF15365">
    <property type="entry name" value="PNRC"/>
    <property type="match status" value="1"/>
</dbReference>
<feature type="compositionally biased region" description="Basic residues" evidence="1">
    <location>
        <begin position="89"/>
        <end position="101"/>
    </location>
</feature>
<dbReference type="OrthoDB" id="2142961at2759"/>
<feature type="region of interest" description="Disordered" evidence="1">
    <location>
        <begin position="389"/>
        <end position="433"/>
    </location>
</feature>
<feature type="region of interest" description="Disordered" evidence="1">
    <location>
        <begin position="1"/>
        <end position="366"/>
    </location>
</feature>
<proteinExistence type="predicted"/>
<feature type="compositionally biased region" description="Polar residues" evidence="1">
    <location>
        <begin position="280"/>
        <end position="291"/>
    </location>
</feature>
<reference evidence="2" key="1">
    <citation type="journal article" date="2020" name="Stud. Mycol.">
        <title>101 Dothideomycetes genomes: a test case for predicting lifestyles and emergence of pathogens.</title>
        <authorList>
            <person name="Haridas S."/>
            <person name="Albert R."/>
            <person name="Binder M."/>
            <person name="Bloem J."/>
            <person name="Labutti K."/>
            <person name="Salamov A."/>
            <person name="Andreopoulos B."/>
            <person name="Baker S."/>
            <person name="Barry K."/>
            <person name="Bills G."/>
            <person name="Bluhm B."/>
            <person name="Cannon C."/>
            <person name="Castanera R."/>
            <person name="Culley D."/>
            <person name="Daum C."/>
            <person name="Ezra D."/>
            <person name="Gonzalez J."/>
            <person name="Henrissat B."/>
            <person name="Kuo A."/>
            <person name="Liang C."/>
            <person name="Lipzen A."/>
            <person name="Lutzoni F."/>
            <person name="Magnuson J."/>
            <person name="Mondo S."/>
            <person name="Nolan M."/>
            <person name="Ohm R."/>
            <person name="Pangilinan J."/>
            <person name="Park H.-J."/>
            <person name="Ramirez L."/>
            <person name="Alfaro M."/>
            <person name="Sun H."/>
            <person name="Tritt A."/>
            <person name="Yoshinaga Y."/>
            <person name="Zwiers L.-H."/>
            <person name="Turgeon B."/>
            <person name="Goodwin S."/>
            <person name="Spatafora J."/>
            <person name="Crous P."/>
            <person name="Grigoriev I."/>
        </authorList>
    </citation>
    <scope>NUCLEOTIDE SEQUENCE</scope>
    <source>
        <strain evidence="2">CBS 121739</strain>
    </source>
</reference>
<feature type="compositionally biased region" description="Polar residues" evidence="1">
    <location>
        <begin position="395"/>
        <end position="415"/>
    </location>
</feature>
<evidence type="ECO:0008006" key="4">
    <source>
        <dbReference type="Google" id="ProtNLM"/>
    </source>
</evidence>
<feature type="compositionally biased region" description="Polar residues" evidence="1">
    <location>
        <begin position="55"/>
        <end position="75"/>
    </location>
</feature>
<protein>
    <recommendedName>
        <fullName evidence="4">Proteophosphoglycan 5</fullName>
    </recommendedName>
</protein>
<evidence type="ECO:0000313" key="3">
    <source>
        <dbReference type="Proteomes" id="UP000799437"/>
    </source>
</evidence>
<dbReference type="EMBL" id="ML996576">
    <property type="protein sequence ID" value="KAF2756086.1"/>
    <property type="molecule type" value="Genomic_DNA"/>
</dbReference>
<feature type="compositionally biased region" description="Polar residues" evidence="1">
    <location>
        <begin position="217"/>
        <end position="226"/>
    </location>
</feature>